<dbReference type="Gene3D" id="3.30.40.10">
    <property type="entry name" value="Zinc/RING finger domain, C3HC4 (zinc finger)"/>
    <property type="match status" value="2"/>
</dbReference>
<feature type="compositionally biased region" description="Basic and acidic residues" evidence="14">
    <location>
        <begin position="573"/>
        <end position="613"/>
    </location>
</feature>
<evidence type="ECO:0000256" key="8">
    <source>
        <dbReference type="ARBA" id="ARBA00022833"/>
    </source>
</evidence>
<evidence type="ECO:0000256" key="2">
    <source>
        <dbReference type="ARBA" id="ARBA00004906"/>
    </source>
</evidence>
<dbReference type="AlphaFoldDB" id="A0A6A4LK03"/>
<sequence length="624" mass="68646">MAHDSDLPCDGDGICMVCKGKPGDGETLTCKTCVAPWHVACLSAPPETLAAAAQWECPDCSFVAGGSNAAATASVGVGSEIVAAIRAIESDGSLTEQEKAKRRQELMSGGGRRGDDEKEKVEKANGVLDLFDEGLNCSFCMQLPERPVTTPCGHNFCLKCFEKWIGQGKRTCANCRNAIPPKMASNPRINSALVIAIRMAKMSKTNASGGPPKEYHFVHNQNRPDKAYTTERAKKAGKANACSGKIFVTVPNDHFGPILAENDPERKQGVLVGETWEGRMECRQWGAHFPHVAGIAGQSEYGAQSVALSGGYEDDEDHGEWFLYTGSGGRDLSGNKRTNKMHSFDQKFDKSNEALRVSCRKGYPVRVVRSHKEKDSSYAPETGVRYDGIYRIEKCWRKAGIQGFMVCRYLFVRCDNAPAPWTSDDNGDRPRPLPNIPELKNATDITERKGVASWDYDEEKGCWMWKKPPPESRKPIDSVQEDGTTKVNRELMGVIESLQRQSKQTEDDEASEETDGTDEKPDVVSEDAELCSETSDMLKEDTEGKEGIQKSPTKIEPQEQKKASGGDSIPTEKPLEKPDSVDDEHEKSGKETKKAAVDNKVKRTNKRKADDSPGARVKTRKQKA</sequence>
<feature type="region of interest" description="Disordered" evidence="14">
    <location>
        <begin position="462"/>
        <end position="624"/>
    </location>
</feature>
<dbReference type="GO" id="GO:0044027">
    <property type="term" value="P:negative regulation of gene expression via chromosomal CpG island methylation"/>
    <property type="evidence" value="ECO:0007669"/>
    <property type="project" value="TreeGrafter"/>
</dbReference>
<dbReference type="SMART" id="SM00466">
    <property type="entry name" value="SRA"/>
    <property type="match status" value="1"/>
</dbReference>
<dbReference type="SMART" id="SM00184">
    <property type="entry name" value="RING"/>
    <property type="match status" value="2"/>
</dbReference>
<comment type="subcellular location">
    <subcellularLocation>
        <location evidence="13">Nucleus</location>
    </subcellularLocation>
</comment>
<proteinExistence type="predicted"/>
<dbReference type="GO" id="GO:0003677">
    <property type="term" value="F:DNA binding"/>
    <property type="evidence" value="ECO:0007669"/>
    <property type="project" value="UniProtKB-KW"/>
</dbReference>
<evidence type="ECO:0000256" key="4">
    <source>
        <dbReference type="ARBA" id="ARBA00022679"/>
    </source>
</evidence>
<dbReference type="PANTHER" id="PTHR14140:SF27">
    <property type="entry name" value="OS04G0289800 PROTEIN"/>
    <property type="match status" value="1"/>
</dbReference>
<dbReference type="GO" id="GO:0016567">
    <property type="term" value="P:protein ubiquitination"/>
    <property type="evidence" value="ECO:0007669"/>
    <property type="project" value="UniProtKB-UniPathway"/>
</dbReference>
<dbReference type="SUPFAM" id="SSF57850">
    <property type="entry name" value="RING/U-box"/>
    <property type="match status" value="1"/>
</dbReference>
<dbReference type="SUPFAM" id="SSF57903">
    <property type="entry name" value="FYVE/PHD zinc finger"/>
    <property type="match status" value="1"/>
</dbReference>
<accession>A0A6A4LK03</accession>
<dbReference type="Pfam" id="PF00097">
    <property type="entry name" value="zf-C3HC4"/>
    <property type="match status" value="1"/>
</dbReference>
<dbReference type="Gene3D" id="2.30.280.10">
    <property type="entry name" value="SRA-YDG"/>
    <property type="match status" value="1"/>
</dbReference>
<dbReference type="EC" id="2.3.2.27" evidence="3"/>
<comment type="pathway">
    <text evidence="2">Protein modification; protein ubiquitination.</text>
</comment>
<dbReference type="InterPro" id="IPR003105">
    <property type="entry name" value="SRA_YDG"/>
</dbReference>
<dbReference type="UniPathway" id="UPA00143"/>
<dbReference type="InterPro" id="IPR036987">
    <property type="entry name" value="SRA-YDG_sf"/>
</dbReference>
<dbReference type="Pfam" id="PF00628">
    <property type="entry name" value="PHD"/>
    <property type="match status" value="1"/>
</dbReference>
<gene>
    <name evidence="18" type="ORF">C3L33_13296</name>
</gene>
<evidence type="ECO:0000256" key="10">
    <source>
        <dbReference type="ARBA" id="ARBA00023125"/>
    </source>
</evidence>
<protein>
    <recommendedName>
        <fullName evidence="3">RING-type E3 ubiquitin transferase</fullName>
        <ecNumber evidence="3">2.3.2.27</ecNumber>
    </recommendedName>
</protein>
<feature type="region of interest" description="Disordered" evidence="14">
    <location>
        <begin position="93"/>
        <end position="120"/>
    </location>
</feature>
<dbReference type="CDD" id="cd23138">
    <property type="entry name" value="RING-HC_ORTHRUS_rpt1"/>
    <property type="match status" value="1"/>
</dbReference>
<feature type="domain" description="RING-type" evidence="16">
    <location>
        <begin position="137"/>
        <end position="176"/>
    </location>
</feature>
<dbReference type="InterPro" id="IPR001841">
    <property type="entry name" value="Znf_RING"/>
</dbReference>
<evidence type="ECO:0000256" key="9">
    <source>
        <dbReference type="ARBA" id="ARBA00022853"/>
    </source>
</evidence>
<evidence type="ECO:0000256" key="1">
    <source>
        <dbReference type="ARBA" id="ARBA00000900"/>
    </source>
</evidence>
<keyword evidence="5" id="KW-0479">Metal-binding</keyword>
<feature type="compositionally biased region" description="Acidic residues" evidence="14">
    <location>
        <begin position="506"/>
        <end position="516"/>
    </location>
</feature>
<keyword evidence="6 12" id="KW-0863">Zinc-finger</keyword>
<dbReference type="InterPro" id="IPR047498">
    <property type="entry name" value="RING-HC_ORTHRUS_rpt1"/>
</dbReference>
<keyword evidence="10" id="KW-0238">DNA-binding</keyword>
<keyword evidence="11 13" id="KW-0539">Nucleus</keyword>
<dbReference type="PROSITE" id="PS01359">
    <property type="entry name" value="ZF_PHD_1"/>
    <property type="match status" value="1"/>
</dbReference>
<dbReference type="InterPro" id="IPR018957">
    <property type="entry name" value="Znf_C3HC4_RING-type"/>
</dbReference>
<evidence type="ECO:0000256" key="14">
    <source>
        <dbReference type="SAM" id="MobiDB-lite"/>
    </source>
</evidence>
<dbReference type="PROSITE" id="PS50016">
    <property type="entry name" value="ZF_PHD_2"/>
    <property type="match status" value="1"/>
</dbReference>
<feature type="non-terminal residue" evidence="18">
    <location>
        <position position="1"/>
    </location>
</feature>
<evidence type="ECO:0000256" key="6">
    <source>
        <dbReference type="ARBA" id="ARBA00022771"/>
    </source>
</evidence>
<comment type="catalytic activity">
    <reaction evidence="1">
        <text>S-ubiquitinyl-[E2 ubiquitin-conjugating enzyme]-L-cysteine + [acceptor protein]-L-lysine = [E2 ubiquitin-conjugating enzyme]-L-cysteine + N(6)-ubiquitinyl-[acceptor protein]-L-lysine.</text>
        <dbReference type="EC" id="2.3.2.27"/>
    </reaction>
</comment>
<dbReference type="GO" id="GO:0005634">
    <property type="term" value="C:nucleus"/>
    <property type="evidence" value="ECO:0007669"/>
    <property type="project" value="UniProtKB-SubCell"/>
</dbReference>
<dbReference type="InterPro" id="IPR045134">
    <property type="entry name" value="UHRF1/2-like"/>
</dbReference>
<dbReference type="PROSITE" id="PS50089">
    <property type="entry name" value="ZF_RING_2"/>
    <property type="match status" value="1"/>
</dbReference>
<dbReference type="GO" id="GO:0008270">
    <property type="term" value="F:zinc ion binding"/>
    <property type="evidence" value="ECO:0007669"/>
    <property type="project" value="UniProtKB-KW"/>
</dbReference>
<dbReference type="Pfam" id="PF02182">
    <property type="entry name" value="SAD_SRA"/>
    <property type="match status" value="1"/>
</dbReference>
<organism evidence="18 19">
    <name type="scientific">Rhododendron williamsianum</name>
    <dbReference type="NCBI Taxonomy" id="262921"/>
    <lineage>
        <taxon>Eukaryota</taxon>
        <taxon>Viridiplantae</taxon>
        <taxon>Streptophyta</taxon>
        <taxon>Embryophyta</taxon>
        <taxon>Tracheophyta</taxon>
        <taxon>Spermatophyta</taxon>
        <taxon>Magnoliopsida</taxon>
        <taxon>eudicotyledons</taxon>
        <taxon>Gunneridae</taxon>
        <taxon>Pentapetalae</taxon>
        <taxon>asterids</taxon>
        <taxon>Ericales</taxon>
        <taxon>Ericaceae</taxon>
        <taxon>Ericoideae</taxon>
        <taxon>Rhodoreae</taxon>
        <taxon>Rhododendron</taxon>
    </lineage>
</organism>
<keyword evidence="4" id="KW-0808">Transferase</keyword>
<dbReference type="InterPro" id="IPR001965">
    <property type="entry name" value="Znf_PHD"/>
</dbReference>
<evidence type="ECO:0000256" key="5">
    <source>
        <dbReference type="ARBA" id="ARBA00022723"/>
    </source>
</evidence>
<evidence type="ECO:0000259" key="15">
    <source>
        <dbReference type="PROSITE" id="PS50016"/>
    </source>
</evidence>
<evidence type="ECO:0000313" key="18">
    <source>
        <dbReference type="EMBL" id="KAE9454748.1"/>
    </source>
</evidence>
<evidence type="ECO:0000256" key="12">
    <source>
        <dbReference type="PROSITE-ProRule" id="PRU00175"/>
    </source>
</evidence>
<feature type="domain" description="PHD-type" evidence="15">
    <location>
        <begin position="12"/>
        <end position="63"/>
    </location>
</feature>
<dbReference type="OrthoDB" id="2270193at2759"/>
<dbReference type="InterPro" id="IPR013083">
    <property type="entry name" value="Znf_RING/FYVE/PHD"/>
</dbReference>
<dbReference type="SUPFAM" id="SSF88697">
    <property type="entry name" value="PUA domain-like"/>
    <property type="match status" value="1"/>
</dbReference>
<dbReference type="EMBL" id="QEFC01002095">
    <property type="protein sequence ID" value="KAE9454748.1"/>
    <property type="molecule type" value="Genomic_DNA"/>
</dbReference>
<keyword evidence="7" id="KW-0833">Ubl conjugation pathway</keyword>
<dbReference type="PANTHER" id="PTHR14140">
    <property type="entry name" value="E3 UBIQUITIN-PROTEIN LIGASE UHRF-RELATED"/>
    <property type="match status" value="1"/>
</dbReference>
<dbReference type="InterPro" id="IPR011011">
    <property type="entry name" value="Znf_FYVE_PHD"/>
</dbReference>
<dbReference type="PROSITE" id="PS51015">
    <property type="entry name" value="YDG"/>
    <property type="match status" value="1"/>
</dbReference>
<evidence type="ECO:0000259" key="16">
    <source>
        <dbReference type="PROSITE" id="PS50089"/>
    </source>
</evidence>
<dbReference type="SMART" id="SM00249">
    <property type="entry name" value="PHD"/>
    <property type="match status" value="1"/>
</dbReference>
<dbReference type="FunFam" id="3.30.40.10:FF:000472">
    <property type="entry name" value="E3 ubiquitin-protein ligase ORTHRUS 2"/>
    <property type="match status" value="1"/>
</dbReference>
<feature type="compositionally biased region" description="Basic and acidic residues" evidence="14">
    <location>
        <begin position="96"/>
        <end position="105"/>
    </location>
</feature>
<comment type="caution">
    <text evidence="18">The sequence shown here is derived from an EMBL/GenBank/DDBJ whole genome shotgun (WGS) entry which is preliminary data.</text>
</comment>
<evidence type="ECO:0000313" key="19">
    <source>
        <dbReference type="Proteomes" id="UP000428333"/>
    </source>
</evidence>
<feature type="compositionally biased region" description="Basic and acidic residues" evidence="14">
    <location>
        <begin position="536"/>
        <end position="548"/>
    </location>
</feature>
<evidence type="ECO:0000259" key="17">
    <source>
        <dbReference type="PROSITE" id="PS51015"/>
    </source>
</evidence>
<dbReference type="InterPro" id="IPR019786">
    <property type="entry name" value="Zinc_finger_PHD-type_CS"/>
</dbReference>
<evidence type="ECO:0000256" key="3">
    <source>
        <dbReference type="ARBA" id="ARBA00012483"/>
    </source>
</evidence>
<dbReference type="InterPro" id="IPR019787">
    <property type="entry name" value="Znf_PHD-finger"/>
</dbReference>
<evidence type="ECO:0000256" key="13">
    <source>
        <dbReference type="PROSITE-ProRule" id="PRU00358"/>
    </source>
</evidence>
<keyword evidence="8" id="KW-0862">Zinc</keyword>
<keyword evidence="9" id="KW-0156">Chromatin regulator</keyword>
<name>A0A6A4LK03_9ERIC</name>
<dbReference type="InterPro" id="IPR015947">
    <property type="entry name" value="PUA-like_sf"/>
</dbReference>
<evidence type="ECO:0000256" key="7">
    <source>
        <dbReference type="ARBA" id="ARBA00022786"/>
    </source>
</evidence>
<evidence type="ECO:0000256" key="11">
    <source>
        <dbReference type="ARBA" id="ARBA00023242"/>
    </source>
</evidence>
<dbReference type="FunFam" id="2.30.280.10:FF:000002">
    <property type="entry name" value="E3 ubiquitin-protein ligase ORTHRUS 2"/>
    <property type="match status" value="1"/>
</dbReference>
<feature type="domain" description="YDG" evidence="17">
    <location>
        <begin position="265"/>
        <end position="413"/>
    </location>
</feature>
<reference evidence="18 19" key="1">
    <citation type="journal article" date="2019" name="Genome Biol. Evol.">
        <title>The Rhododendron genome and chromosomal organization provide insight into shared whole-genome duplications across the heath family (Ericaceae).</title>
        <authorList>
            <person name="Soza V.L."/>
            <person name="Lindsley D."/>
            <person name="Waalkes A."/>
            <person name="Ramage E."/>
            <person name="Patwardhan R.P."/>
            <person name="Burton J.N."/>
            <person name="Adey A."/>
            <person name="Kumar A."/>
            <person name="Qiu R."/>
            <person name="Shendure J."/>
            <person name="Hall B."/>
        </authorList>
    </citation>
    <scope>NUCLEOTIDE SEQUENCE [LARGE SCALE GENOMIC DNA]</scope>
    <source>
        <strain evidence="18">RSF 1966-606</strain>
    </source>
</reference>
<keyword evidence="19" id="KW-1185">Reference proteome</keyword>
<dbReference type="Proteomes" id="UP000428333">
    <property type="component" value="Linkage Group LG08"/>
</dbReference>
<dbReference type="GO" id="GO:0061630">
    <property type="term" value="F:ubiquitin protein ligase activity"/>
    <property type="evidence" value="ECO:0007669"/>
    <property type="project" value="UniProtKB-EC"/>
</dbReference>